<organism evidence="1 2">
    <name type="scientific">Albidovulum sediminicola</name>
    <dbReference type="NCBI Taxonomy" id="2984331"/>
    <lineage>
        <taxon>Bacteria</taxon>
        <taxon>Pseudomonadati</taxon>
        <taxon>Pseudomonadota</taxon>
        <taxon>Alphaproteobacteria</taxon>
        <taxon>Rhodobacterales</taxon>
        <taxon>Paracoccaceae</taxon>
        <taxon>Albidovulum</taxon>
    </lineage>
</organism>
<proteinExistence type="predicted"/>
<gene>
    <name evidence="1" type="ORF">OE647_16225</name>
</gene>
<evidence type="ECO:0000313" key="1">
    <source>
        <dbReference type="EMBL" id="MCV2866271.1"/>
    </source>
</evidence>
<keyword evidence="2" id="KW-1185">Reference proteome</keyword>
<reference evidence="1 2" key="1">
    <citation type="submission" date="2022-10" db="EMBL/GenBank/DDBJ databases">
        <title>Defluviimonas sp. nov., isolated from ocean surface water.</title>
        <authorList>
            <person name="He W."/>
            <person name="Wang L."/>
            <person name="Zhang D.-F."/>
        </authorList>
    </citation>
    <scope>NUCLEOTIDE SEQUENCE [LARGE SCALE GENOMIC DNA]</scope>
    <source>
        <strain evidence="1 2">WL0075</strain>
    </source>
</reference>
<dbReference type="Proteomes" id="UP001652503">
    <property type="component" value="Unassembled WGS sequence"/>
</dbReference>
<protein>
    <submittedName>
        <fullName evidence="1">Uncharacterized protein</fullName>
    </submittedName>
</protein>
<evidence type="ECO:0000313" key="2">
    <source>
        <dbReference type="Proteomes" id="UP001652503"/>
    </source>
</evidence>
<comment type="caution">
    <text evidence="1">The sequence shown here is derived from an EMBL/GenBank/DDBJ whole genome shotgun (WGS) entry which is preliminary data.</text>
</comment>
<sequence length="148" mass="15152">MKLLATFTESLGTLRGNAWIWGALTVGTGTTFASESAAPASAGGLGAALTALGDAAPGVGIGIRLVGYDSRTRRLGNAAMNAVLARGRRFDDCDVLAEFRNGRSYERLSVLVDEPAGGLPASERFALVTMGLEVLSHLDDLGAASVAA</sequence>
<dbReference type="EMBL" id="JAOWLA010000017">
    <property type="protein sequence ID" value="MCV2866271.1"/>
    <property type="molecule type" value="Genomic_DNA"/>
</dbReference>
<name>A0ABT2Z585_9RHOB</name>
<dbReference type="RefSeq" id="WP_263722798.1">
    <property type="nucleotide sequence ID" value="NZ_JAOWLA010000017.1"/>
</dbReference>
<accession>A0ABT2Z585</accession>